<proteinExistence type="predicted"/>
<feature type="non-terminal residue" evidence="2">
    <location>
        <position position="1"/>
    </location>
</feature>
<accession>A0A2J8RQ15</accession>
<dbReference type="AlphaFoldDB" id="A0A2J8RQ15"/>
<protein>
    <submittedName>
        <fullName evidence="2">T0173949 isoform 1</fullName>
    </submittedName>
</protein>
<gene>
    <name evidence="2" type="ORF">CR201_G0049275</name>
</gene>
<evidence type="ECO:0000256" key="1">
    <source>
        <dbReference type="SAM" id="MobiDB-lite"/>
    </source>
</evidence>
<evidence type="ECO:0000313" key="2">
    <source>
        <dbReference type="EMBL" id="PNJ10631.1"/>
    </source>
</evidence>
<reference evidence="2" key="1">
    <citation type="submission" date="2017-12" db="EMBL/GenBank/DDBJ databases">
        <title>High-resolution comparative analysis of great ape genomes.</title>
        <authorList>
            <person name="Pollen A."/>
            <person name="Hastie A."/>
            <person name="Hormozdiari F."/>
            <person name="Dougherty M."/>
            <person name="Liu R."/>
            <person name="Chaisson M."/>
            <person name="Hoppe E."/>
            <person name="Hill C."/>
            <person name="Pang A."/>
            <person name="Hillier L."/>
            <person name="Baker C."/>
            <person name="Armstrong J."/>
            <person name="Shendure J."/>
            <person name="Paten B."/>
            <person name="Wilson R."/>
            <person name="Chao H."/>
            <person name="Schneider V."/>
            <person name="Ventura M."/>
            <person name="Kronenberg Z."/>
            <person name="Murali S."/>
            <person name="Gordon D."/>
            <person name="Cantsilieris S."/>
            <person name="Munson K."/>
            <person name="Nelson B."/>
            <person name="Raja A."/>
            <person name="Underwood J."/>
            <person name="Diekhans M."/>
            <person name="Fiddes I."/>
            <person name="Haussler D."/>
            <person name="Eichler E."/>
        </authorList>
    </citation>
    <scope>NUCLEOTIDE SEQUENCE [LARGE SCALE GENOMIC DNA]</scope>
    <source>
        <strain evidence="2">Susie</strain>
    </source>
</reference>
<name>A0A2J8RQ15_PONAB</name>
<dbReference type="PANTHER" id="PTHR12138:SF162">
    <property type="entry name" value="CHROMOSOME UNDETERMINED SCAFFOLD_275, WHOLE GENOME SHOTGUN SEQUENCE"/>
    <property type="match status" value="1"/>
</dbReference>
<dbReference type="EMBL" id="NDHI03003661">
    <property type="protein sequence ID" value="PNJ10631.1"/>
    <property type="molecule type" value="Genomic_DNA"/>
</dbReference>
<feature type="region of interest" description="Disordered" evidence="1">
    <location>
        <begin position="38"/>
        <end position="68"/>
    </location>
</feature>
<dbReference type="PANTHER" id="PTHR12138">
    <property type="entry name" value="PRIMATE-EXPANDED PROTEIN FAMILY"/>
    <property type="match status" value="1"/>
</dbReference>
<sequence length="68" mass="7155">QGPVMAEMDPTHRQDLTLSPKLECSGMIIAHCHLDSLGSSDPPASASQVAGTTGRKSRDQLSIPLEAI</sequence>
<comment type="caution">
    <text evidence="2">The sequence shown here is derived from an EMBL/GenBank/DDBJ whole genome shotgun (WGS) entry which is preliminary data.</text>
</comment>
<organism evidence="2">
    <name type="scientific">Pongo abelii</name>
    <name type="common">Sumatran orangutan</name>
    <name type="synonym">Pongo pygmaeus abelii</name>
    <dbReference type="NCBI Taxonomy" id="9601"/>
    <lineage>
        <taxon>Eukaryota</taxon>
        <taxon>Metazoa</taxon>
        <taxon>Chordata</taxon>
        <taxon>Craniata</taxon>
        <taxon>Vertebrata</taxon>
        <taxon>Euteleostomi</taxon>
        <taxon>Mammalia</taxon>
        <taxon>Eutheria</taxon>
        <taxon>Euarchontoglires</taxon>
        <taxon>Primates</taxon>
        <taxon>Haplorrhini</taxon>
        <taxon>Catarrhini</taxon>
        <taxon>Hominidae</taxon>
        <taxon>Pongo</taxon>
    </lineage>
</organism>